<dbReference type="EMBL" id="JBCGBO010000003">
    <property type="protein sequence ID" value="KAK9213930.1"/>
    <property type="molecule type" value="Genomic_DNA"/>
</dbReference>
<feature type="transmembrane region" description="Helical" evidence="1">
    <location>
        <begin position="100"/>
        <end position="120"/>
    </location>
</feature>
<reference evidence="2 3" key="1">
    <citation type="submission" date="2024-05" db="EMBL/GenBank/DDBJ databases">
        <title>Haplotype-resolved chromosome-level genome assembly of Huyou (Citrus changshanensis).</title>
        <authorList>
            <person name="Miao C."/>
            <person name="Chen W."/>
            <person name="Wu Y."/>
            <person name="Wang L."/>
            <person name="Zhao S."/>
            <person name="Grierson D."/>
            <person name="Xu C."/>
            <person name="Chen K."/>
        </authorList>
    </citation>
    <scope>NUCLEOTIDE SEQUENCE [LARGE SCALE GENOMIC DNA]</scope>
    <source>
        <strain evidence="2">01-14</strain>
        <tissue evidence="2">Leaf</tissue>
    </source>
</reference>
<evidence type="ECO:0000256" key="1">
    <source>
        <dbReference type="SAM" id="Phobius"/>
    </source>
</evidence>
<keyword evidence="1" id="KW-0812">Transmembrane</keyword>
<accession>A0AAP0QT06</accession>
<dbReference type="Proteomes" id="UP001428341">
    <property type="component" value="Unassembled WGS sequence"/>
</dbReference>
<feature type="transmembrane region" description="Helical" evidence="1">
    <location>
        <begin position="71"/>
        <end position="88"/>
    </location>
</feature>
<dbReference type="AlphaFoldDB" id="A0AAP0QT06"/>
<organism evidence="2 3">
    <name type="scientific">Citrus x changshan-huyou</name>
    <dbReference type="NCBI Taxonomy" id="2935761"/>
    <lineage>
        <taxon>Eukaryota</taxon>
        <taxon>Viridiplantae</taxon>
        <taxon>Streptophyta</taxon>
        <taxon>Embryophyta</taxon>
        <taxon>Tracheophyta</taxon>
        <taxon>Spermatophyta</taxon>
        <taxon>Magnoliopsida</taxon>
        <taxon>eudicotyledons</taxon>
        <taxon>Gunneridae</taxon>
        <taxon>Pentapetalae</taxon>
        <taxon>rosids</taxon>
        <taxon>malvids</taxon>
        <taxon>Sapindales</taxon>
        <taxon>Rutaceae</taxon>
        <taxon>Aurantioideae</taxon>
        <taxon>Citrus</taxon>
    </lineage>
</organism>
<gene>
    <name evidence="2" type="ORF">WN944_005916</name>
</gene>
<proteinExistence type="predicted"/>
<comment type="caution">
    <text evidence="2">The sequence shown here is derived from an EMBL/GenBank/DDBJ whole genome shotgun (WGS) entry which is preliminary data.</text>
</comment>
<evidence type="ECO:0000313" key="2">
    <source>
        <dbReference type="EMBL" id="KAK9213930.1"/>
    </source>
</evidence>
<protein>
    <submittedName>
        <fullName evidence="2">Uncharacterized protein</fullName>
    </submittedName>
</protein>
<feature type="transmembrane region" description="Helical" evidence="1">
    <location>
        <begin position="154"/>
        <end position="172"/>
    </location>
</feature>
<keyword evidence="3" id="KW-1185">Reference proteome</keyword>
<name>A0AAP0QT06_9ROSI</name>
<dbReference type="PANTHER" id="PTHR34115:SF6">
    <property type="entry name" value="PROTEIN, PUTATIVE-RELATED"/>
    <property type="match status" value="1"/>
</dbReference>
<evidence type="ECO:0000313" key="3">
    <source>
        <dbReference type="Proteomes" id="UP001428341"/>
    </source>
</evidence>
<feature type="transmembrane region" description="Helical" evidence="1">
    <location>
        <begin position="126"/>
        <end position="147"/>
    </location>
</feature>
<feature type="transmembrane region" description="Helical" evidence="1">
    <location>
        <begin position="184"/>
        <end position="206"/>
    </location>
</feature>
<sequence>MDVRRFNVNGGNQFERITRTDSHQFARERRGPPQRLHTPIIIILSSVTHMNGPTFTSSEILPSLSAPDHTLFLFLIPLLVGVIEINNVKDEKKMLIETNPSMCLFLLALLIYVFAYFAAMKSNHQIFKAIAVLSGSLCSVSLVSIILPHPYGHFSFIMWAFVLLLVAYNRRYTPVDDSGSGQEAARVVAAAAALTTVAATMIVFMIEKKLQRLGPRCSFRSLVSEGICPSGLSLESWIICLDVALRCASICQNGKQIVQEGVLIALAPVADSSKTFLYSKSENILSVTSLEIQVQLKELAKPEYLMRADDYLAEARADFYKHYRKKGLFAAEI</sequence>
<keyword evidence="1" id="KW-0472">Membrane</keyword>
<keyword evidence="1" id="KW-1133">Transmembrane helix</keyword>
<dbReference type="InterPro" id="IPR053258">
    <property type="entry name" value="Ca-permeable_cation_channel"/>
</dbReference>
<dbReference type="PANTHER" id="PTHR34115">
    <property type="entry name" value="PROTEIN, PUTATIVE-RELATED"/>
    <property type="match status" value="1"/>
</dbReference>